<dbReference type="AlphaFoldDB" id="X0U5N8"/>
<feature type="non-terminal residue" evidence="1">
    <location>
        <position position="138"/>
    </location>
</feature>
<proteinExistence type="predicted"/>
<accession>X0U5N8</accession>
<protein>
    <recommendedName>
        <fullName evidence="2">Histidine kinase/HSP90-like ATPase domain-containing protein</fullName>
    </recommendedName>
</protein>
<dbReference type="EMBL" id="BARS01017140">
    <property type="protein sequence ID" value="GAF94661.1"/>
    <property type="molecule type" value="Genomic_DNA"/>
</dbReference>
<name>X0U5N8_9ZZZZ</name>
<sequence length="138" mass="15690">MSNAYSLTPKVDETQEFIEIANDFANRLDLVREAISNAFDAQATEIRIDFSVVEEHGESVLKIVLSDNGEGMDDDGLQAFFDLGNSPRRGQDDKIGEKGHGTKVYFNSKKLIVETCRRTMLRRAVMDEPMRKLFDREI</sequence>
<dbReference type="Pfam" id="PF13589">
    <property type="entry name" value="HATPase_c_3"/>
    <property type="match status" value="1"/>
</dbReference>
<evidence type="ECO:0000313" key="1">
    <source>
        <dbReference type="EMBL" id="GAF94661.1"/>
    </source>
</evidence>
<gene>
    <name evidence="1" type="ORF">S01H1_28077</name>
</gene>
<dbReference type="SUPFAM" id="SSF55874">
    <property type="entry name" value="ATPase domain of HSP90 chaperone/DNA topoisomerase II/histidine kinase"/>
    <property type="match status" value="1"/>
</dbReference>
<reference evidence="1" key="1">
    <citation type="journal article" date="2014" name="Front. Microbiol.">
        <title>High frequency of phylogenetically diverse reductive dehalogenase-homologous genes in deep subseafloor sedimentary metagenomes.</title>
        <authorList>
            <person name="Kawai M."/>
            <person name="Futagami T."/>
            <person name="Toyoda A."/>
            <person name="Takaki Y."/>
            <person name="Nishi S."/>
            <person name="Hori S."/>
            <person name="Arai W."/>
            <person name="Tsubouchi T."/>
            <person name="Morono Y."/>
            <person name="Uchiyama I."/>
            <person name="Ito T."/>
            <person name="Fujiyama A."/>
            <person name="Inagaki F."/>
            <person name="Takami H."/>
        </authorList>
    </citation>
    <scope>NUCLEOTIDE SEQUENCE</scope>
    <source>
        <strain evidence="1">Expedition CK06-06</strain>
    </source>
</reference>
<evidence type="ECO:0008006" key="2">
    <source>
        <dbReference type="Google" id="ProtNLM"/>
    </source>
</evidence>
<comment type="caution">
    <text evidence="1">The sequence shown here is derived from an EMBL/GenBank/DDBJ whole genome shotgun (WGS) entry which is preliminary data.</text>
</comment>
<dbReference type="InterPro" id="IPR036890">
    <property type="entry name" value="HATPase_C_sf"/>
</dbReference>
<organism evidence="1">
    <name type="scientific">marine sediment metagenome</name>
    <dbReference type="NCBI Taxonomy" id="412755"/>
    <lineage>
        <taxon>unclassified sequences</taxon>
        <taxon>metagenomes</taxon>
        <taxon>ecological metagenomes</taxon>
    </lineage>
</organism>
<dbReference type="Gene3D" id="3.30.565.10">
    <property type="entry name" value="Histidine kinase-like ATPase, C-terminal domain"/>
    <property type="match status" value="1"/>
</dbReference>